<dbReference type="AlphaFoldDB" id="A0A2T7NUW2"/>
<evidence type="ECO:0000256" key="1">
    <source>
        <dbReference type="SAM" id="MobiDB-lite"/>
    </source>
</evidence>
<feature type="region of interest" description="Disordered" evidence="1">
    <location>
        <begin position="47"/>
        <end position="87"/>
    </location>
</feature>
<dbReference type="EMBL" id="PZQS01000009">
    <property type="protein sequence ID" value="PVD24951.1"/>
    <property type="molecule type" value="Genomic_DNA"/>
</dbReference>
<evidence type="ECO:0000313" key="3">
    <source>
        <dbReference type="Proteomes" id="UP000245119"/>
    </source>
</evidence>
<feature type="compositionally biased region" description="Basic and acidic residues" evidence="1">
    <location>
        <begin position="360"/>
        <end position="372"/>
    </location>
</feature>
<comment type="caution">
    <text evidence="2">The sequence shown here is derived from an EMBL/GenBank/DDBJ whole genome shotgun (WGS) entry which is preliminary data.</text>
</comment>
<feature type="region of interest" description="Disordered" evidence="1">
    <location>
        <begin position="269"/>
        <end position="388"/>
    </location>
</feature>
<protein>
    <submittedName>
        <fullName evidence="2">Uncharacterized protein</fullName>
    </submittedName>
</protein>
<proteinExistence type="predicted"/>
<keyword evidence="3" id="KW-1185">Reference proteome</keyword>
<sequence>MAVGEESSITKLYKTAAHSLTETIAAKDQNLQVYRRQPPQLKMLIKVRPDTPSGNCSGDSTTQQEESATQQRPREGSTAQHRHLPDMPSLYSEIVTGGKDTTSAARPPGGFIPLSEVGEVSLTLIDEDCDDLLRRSTIQLHLSGRHALLTRREAIVAVLIASGVPKAEIIGLWKGENPRLINVTFTRPEFVPTVLEASPMTLPQGVTAHVEHADCAVVEIRIHWVPLYIQNSLITRSFEQIGRVKEIQTEREDDGSDKVTVKGRASTCLVCGRPDTPGETAPTSENNTDRRPDPLATAKTTPRRDDKEPSTAPTLTVLGRLSKACPETQSQWTSRGSLRRASDPAGQAGQHPHLPSTLDPKQDKLQPGEPHRTPPRSAINAAPEGLCA</sequence>
<feature type="compositionally biased region" description="Polar residues" evidence="1">
    <location>
        <begin position="327"/>
        <end position="336"/>
    </location>
</feature>
<reference evidence="2 3" key="1">
    <citation type="submission" date="2018-04" db="EMBL/GenBank/DDBJ databases">
        <title>The genome of golden apple snail Pomacea canaliculata provides insight into stress tolerance and invasive adaptation.</title>
        <authorList>
            <person name="Liu C."/>
            <person name="Liu B."/>
            <person name="Ren Y."/>
            <person name="Zhang Y."/>
            <person name="Wang H."/>
            <person name="Li S."/>
            <person name="Jiang F."/>
            <person name="Yin L."/>
            <person name="Zhang G."/>
            <person name="Qian W."/>
            <person name="Fan W."/>
        </authorList>
    </citation>
    <scope>NUCLEOTIDE SEQUENCE [LARGE SCALE GENOMIC DNA]</scope>
    <source>
        <strain evidence="2">SZHN2017</strain>
        <tissue evidence="2">Muscle</tissue>
    </source>
</reference>
<dbReference type="Proteomes" id="UP000245119">
    <property type="component" value="Linkage Group LG9"/>
</dbReference>
<evidence type="ECO:0000313" key="2">
    <source>
        <dbReference type="EMBL" id="PVD24951.1"/>
    </source>
</evidence>
<organism evidence="2 3">
    <name type="scientific">Pomacea canaliculata</name>
    <name type="common">Golden apple snail</name>
    <dbReference type="NCBI Taxonomy" id="400727"/>
    <lineage>
        <taxon>Eukaryota</taxon>
        <taxon>Metazoa</taxon>
        <taxon>Spiralia</taxon>
        <taxon>Lophotrochozoa</taxon>
        <taxon>Mollusca</taxon>
        <taxon>Gastropoda</taxon>
        <taxon>Caenogastropoda</taxon>
        <taxon>Architaenioglossa</taxon>
        <taxon>Ampullarioidea</taxon>
        <taxon>Ampullariidae</taxon>
        <taxon>Pomacea</taxon>
    </lineage>
</organism>
<gene>
    <name evidence="2" type="ORF">C0Q70_15446</name>
</gene>
<feature type="compositionally biased region" description="Low complexity" evidence="1">
    <location>
        <begin position="60"/>
        <end position="71"/>
    </location>
</feature>
<name>A0A2T7NUW2_POMCA</name>
<accession>A0A2T7NUW2</accession>